<name>A0AAF0CP93_9BACT</name>
<dbReference type="SUPFAM" id="SSF53474">
    <property type="entry name" value="alpha/beta-Hydrolases"/>
    <property type="match status" value="1"/>
</dbReference>
<dbReference type="Pfam" id="PF00326">
    <property type="entry name" value="Peptidase_S9"/>
    <property type="match status" value="1"/>
</dbReference>
<evidence type="ECO:0000313" key="4">
    <source>
        <dbReference type="Proteomes" id="UP001218638"/>
    </source>
</evidence>
<protein>
    <submittedName>
        <fullName evidence="3">Prolyl oligopeptidase family serine peptidase</fullName>
    </submittedName>
</protein>
<dbReference type="InterPro" id="IPR029058">
    <property type="entry name" value="AB_hydrolase_fold"/>
</dbReference>
<keyword evidence="1" id="KW-0732">Signal</keyword>
<dbReference type="InterPro" id="IPR001375">
    <property type="entry name" value="Peptidase_S9_cat"/>
</dbReference>
<sequence>MAYLDSLFRVSRPWRTRALFVIGCCLNLSSSTHAGQQYGVTQSEWHGYERLDFVVAGQPAILIVPHESAPSRPWVWRAEWFGDRHGPQVSLALLAEGWHLAYINASDRYGSPEAMRIFDAFYDHLITACTLDPRVVIEGFSRGGLYAVNFAANHPDRVAALYLDAPALDLRSWPGYDTPRWPAVVAHYGLTLEAADTAKFSPIHRLQPLLDADIPIIGVAGDADPVVPYDENLAVLKSIYEAGGGTIKVILKPGVGHHPHSLADPTPIVDFIRDHTTDLESRLPK</sequence>
<dbReference type="RefSeq" id="WP_330930205.1">
    <property type="nucleotide sequence ID" value="NZ_CP119075.1"/>
</dbReference>
<accession>A0AAF0CP93</accession>
<dbReference type="Gene3D" id="3.40.50.1820">
    <property type="entry name" value="alpha/beta hydrolase"/>
    <property type="match status" value="1"/>
</dbReference>
<feature type="chain" id="PRO_5042116321" evidence="1">
    <location>
        <begin position="35"/>
        <end position="285"/>
    </location>
</feature>
<keyword evidence="4" id="KW-1185">Reference proteome</keyword>
<gene>
    <name evidence="3" type="ORF">PXH66_02290</name>
</gene>
<dbReference type="AlphaFoldDB" id="A0AAF0CP93"/>
<feature type="domain" description="Peptidase S9 prolyl oligopeptidase catalytic" evidence="2">
    <location>
        <begin position="129"/>
        <end position="258"/>
    </location>
</feature>
<organism evidence="3 4">
    <name type="scientific">Synoicihabitans lomoniglobus</name>
    <dbReference type="NCBI Taxonomy" id="2909285"/>
    <lineage>
        <taxon>Bacteria</taxon>
        <taxon>Pseudomonadati</taxon>
        <taxon>Verrucomicrobiota</taxon>
        <taxon>Opitutia</taxon>
        <taxon>Opitutales</taxon>
        <taxon>Opitutaceae</taxon>
        <taxon>Synoicihabitans</taxon>
    </lineage>
</organism>
<reference evidence="3" key="1">
    <citation type="submission" date="2023-03" db="EMBL/GenBank/DDBJ databases">
        <title>Lomoglobus Profundus gen. nov., sp. nov., a novel member of the phylum Verrucomicrobia, isolated from deep-marine sediment of South China Sea.</title>
        <authorList>
            <person name="Ahmad T."/>
            <person name="Ishaq S.E."/>
            <person name="Wang F."/>
        </authorList>
    </citation>
    <scope>NUCLEOTIDE SEQUENCE</scope>
    <source>
        <strain evidence="3">LMO-M01</strain>
    </source>
</reference>
<dbReference type="Proteomes" id="UP001218638">
    <property type="component" value="Chromosome"/>
</dbReference>
<feature type="signal peptide" evidence="1">
    <location>
        <begin position="1"/>
        <end position="34"/>
    </location>
</feature>
<dbReference type="GO" id="GO:0006508">
    <property type="term" value="P:proteolysis"/>
    <property type="evidence" value="ECO:0007669"/>
    <property type="project" value="InterPro"/>
</dbReference>
<proteinExistence type="predicted"/>
<evidence type="ECO:0000313" key="3">
    <source>
        <dbReference type="EMBL" id="WED65675.1"/>
    </source>
</evidence>
<dbReference type="EMBL" id="CP119075">
    <property type="protein sequence ID" value="WED65675.1"/>
    <property type="molecule type" value="Genomic_DNA"/>
</dbReference>
<dbReference type="KEGG" id="slom:PXH66_02290"/>
<evidence type="ECO:0000259" key="2">
    <source>
        <dbReference type="Pfam" id="PF00326"/>
    </source>
</evidence>
<evidence type="ECO:0000256" key="1">
    <source>
        <dbReference type="SAM" id="SignalP"/>
    </source>
</evidence>
<dbReference type="GO" id="GO:0008236">
    <property type="term" value="F:serine-type peptidase activity"/>
    <property type="evidence" value="ECO:0007669"/>
    <property type="project" value="InterPro"/>
</dbReference>